<dbReference type="Proteomes" id="UP001157502">
    <property type="component" value="Chromosome 24"/>
</dbReference>
<dbReference type="EMBL" id="CM055751">
    <property type="protein sequence ID" value="KAJ7992967.1"/>
    <property type="molecule type" value="Genomic_DNA"/>
</dbReference>
<comment type="caution">
    <text evidence="1">The sequence shown here is derived from an EMBL/GenBank/DDBJ whole genome shotgun (WGS) entry which is preliminary data.</text>
</comment>
<organism evidence="1 2">
    <name type="scientific">Dallia pectoralis</name>
    <name type="common">Alaska blackfish</name>
    <dbReference type="NCBI Taxonomy" id="75939"/>
    <lineage>
        <taxon>Eukaryota</taxon>
        <taxon>Metazoa</taxon>
        <taxon>Chordata</taxon>
        <taxon>Craniata</taxon>
        <taxon>Vertebrata</taxon>
        <taxon>Euteleostomi</taxon>
        <taxon>Actinopterygii</taxon>
        <taxon>Neopterygii</taxon>
        <taxon>Teleostei</taxon>
        <taxon>Protacanthopterygii</taxon>
        <taxon>Esociformes</taxon>
        <taxon>Umbridae</taxon>
        <taxon>Dallia</taxon>
    </lineage>
</organism>
<reference evidence="1" key="1">
    <citation type="submission" date="2021-05" db="EMBL/GenBank/DDBJ databases">
        <authorList>
            <person name="Pan Q."/>
            <person name="Jouanno E."/>
            <person name="Zahm M."/>
            <person name="Klopp C."/>
            <person name="Cabau C."/>
            <person name="Louis A."/>
            <person name="Berthelot C."/>
            <person name="Parey E."/>
            <person name="Roest Crollius H."/>
            <person name="Montfort J."/>
            <person name="Robinson-Rechavi M."/>
            <person name="Bouchez O."/>
            <person name="Lampietro C."/>
            <person name="Lopez Roques C."/>
            <person name="Donnadieu C."/>
            <person name="Postlethwait J."/>
            <person name="Bobe J."/>
            <person name="Dillon D."/>
            <person name="Chandos A."/>
            <person name="von Hippel F."/>
            <person name="Guiguen Y."/>
        </authorList>
    </citation>
    <scope>NUCLEOTIDE SEQUENCE</scope>
    <source>
        <strain evidence="1">YG-Jan2019</strain>
    </source>
</reference>
<proteinExistence type="predicted"/>
<sequence>MNKTHCKKQVLCACVLCRLESRTLTVCPDHQGRSGERRSVHGQMNSLSRYRLVIAGARYDLDHLFLHDHLLHPLSGYPQTTEQCGMGERQSILSRRRSTRRRNMAGIPTSSGWHPRCLQLFDHQLPRS</sequence>
<protein>
    <submittedName>
        <fullName evidence="1">Uncharacterized protein</fullName>
    </submittedName>
</protein>
<evidence type="ECO:0000313" key="2">
    <source>
        <dbReference type="Proteomes" id="UP001157502"/>
    </source>
</evidence>
<name>A0ACC2FNQ5_DALPE</name>
<keyword evidence="2" id="KW-1185">Reference proteome</keyword>
<evidence type="ECO:0000313" key="1">
    <source>
        <dbReference type="EMBL" id="KAJ7992967.1"/>
    </source>
</evidence>
<gene>
    <name evidence="1" type="ORF">DPEC_G00267560</name>
</gene>
<accession>A0ACC2FNQ5</accession>